<dbReference type="SUPFAM" id="SSF100895">
    <property type="entry name" value="Kazal-type serine protease inhibitors"/>
    <property type="match status" value="6"/>
</dbReference>
<comment type="caution">
    <text evidence="5">The sequence shown here is derived from an EMBL/GenBank/DDBJ whole genome shotgun (WGS) entry which is preliminary data.</text>
</comment>
<accession>A0A9Q1CK54</accession>
<feature type="signal peptide" evidence="3">
    <location>
        <begin position="1"/>
        <end position="20"/>
    </location>
</feature>
<sequence>MKGFSLILLLFCGCLALVKSVKIYDECNKAARRCVRTMSVRTSKVCGTDGITYKNVCLLQRKACQGNGALRVAHSGRCRSQQNQYRVGTGQFNNGIQAILANRQQQIDQGGGSSNSDESGSSEERNEATPSPTMAHASSTDAMVYDRVTVPNKFSTTSGTIDYSTITSSTARPAPCPTTCPLENLPVCGSDGKTYSNNCVLRAEACRLERPDLIATYAGACIPECGGNCEALYNPVCGTDGITYMSRCVLDQTACRIQNETLTVAYRGECFSSLRDRGCNQECENFIEPLCSSTNMTFKNRCEFDRYLCVNGDTTTQIETFSACPGTSLECYEECPDMDFPVCASNNVTYPSLCEYSVAHCRDNSITYDYAGPCVETTTDPCSVTCSLNMKPVCASNNASYFNRCFLNLAACEDPSIQFVREGKCNPSS</sequence>
<dbReference type="GO" id="GO:0030154">
    <property type="term" value="P:cell differentiation"/>
    <property type="evidence" value="ECO:0007669"/>
    <property type="project" value="TreeGrafter"/>
</dbReference>
<proteinExistence type="predicted"/>
<feature type="chain" id="PRO_5040421195" evidence="3">
    <location>
        <begin position="21"/>
        <end position="429"/>
    </location>
</feature>
<reference evidence="5" key="1">
    <citation type="submission" date="2021-10" db="EMBL/GenBank/DDBJ databases">
        <title>Tropical sea cucumber genome reveals ecological adaptation and Cuvierian tubules defense mechanism.</title>
        <authorList>
            <person name="Chen T."/>
        </authorList>
    </citation>
    <scope>NUCLEOTIDE SEQUENCE</scope>
    <source>
        <strain evidence="5">Nanhai2018</strain>
        <tissue evidence="5">Muscle</tissue>
    </source>
</reference>
<keyword evidence="3" id="KW-0732">Signal</keyword>
<keyword evidence="1" id="KW-1015">Disulfide bond</keyword>
<dbReference type="OrthoDB" id="10067813at2759"/>
<dbReference type="InterPro" id="IPR050653">
    <property type="entry name" value="Prot_Inhib_GrowthFact_Antg"/>
</dbReference>
<evidence type="ECO:0000313" key="6">
    <source>
        <dbReference type="Proteomes" id="UP001152320"/>
    </source>
</evidence>
<dbReference type="GO" id="GO:0005576">
    <property type="term" value="C:extracellular region"/>
    <property type="evidence" value="ECO:0007669"/>
    <property type="project" value="TreeGrafter"/>
</dbReference>
<organism evidence="5 6">
    <name type="scientific">Holothuria leucospilota</name>
    <name type="common">Black long sea cucumber</name>
    <name type="synonym">Mertensiothuria leucospilota</name>
    <dbReference type="NCBI Taxonomy" id="206669"/>
    <lineage>
        <taxon>Eukaryota</taxon>
        <taxon>Metazoa</taxon>
        <taxon>Echinodermata</taxon>
        <taxon>Eleutherozoa</taxon>
        <taxon>Echinozoa</taxon>
        <taxon>Holothuroidea</taxon>
        <taxon>Aspidochirotacea</taxon>
        <taxon>Aspidochirotida</taxon>
        <taxon>Holothuriidae</taxon>
        <taxon>Holothuria</taxon>
    </lineage>
</organism>
<feature type="domain" description="Kazal-like" evidence="4">
    <location>
        <begin position="376"/>
        <end position="427"/>
    </location>
</feature>
<feature type="compositionally biased region" description="Polar residues" evidence="2">
    <location>
        <begin position="128"/>
        <end position="141"/>
    </location>
</feature>
<protein>
    <submittedName>
        <fullName evidence="5">Agrin</fullName>
    </submittedName>
</protein>
<evidence type="ECO:0000313" key="5">
    <source>
        <dbReference type="EMBL" id="KAJ8046190.1"/>
    </source>
</evidence>
<evidence type="ECO:0000259" key="4">
    <source>
        <dbReference type="PROSITE" id="PS51465"/>
    </source>
</evidence>
<feature type="domain" description="Kazal-like" evidence="4">
    <location>
        <begin position="170"/>
        <end position="221"/>
    </location>
</feature>
<feature type="domain" description="Kazal-like" evidence="4">
    <location>
        <begin position="21"/>
        <end position="80"/>
    </location>
</feature>
<dbReference type="EMBL" id="JAIZAY010000002">
    <property type="protein sequence ID" value="KAJ8046190.1"/>
    <property type="molecule type" value="Genomic_DNA"/>
</dbReference>
<dbReference type="AlphaFoldDB" id="A0A9Q1CK54"/>
<dbReference type="PANTHER" id="PTHR10913">
    <property type="entry name" value="FOLLISTATIN-RELATED"/>
    <property type="match status" value="1"/>
</dbReference>
<dbReference type="Gene3D" id="3.30.60.30">
    <property type="match status" value="6"/>
</dbReference>
<evidence type="ECO:0000256" key="3">
    <source>
        <dbReference type="SAM" id="SignalP"/>
    </source>
</evidence>
<dbReference type="Proteomes" id="UP001152320">
    <property type="component" value="Chromosome 2"/>
</dbReference>
<dbReference type="SMART" id="SM00280">
    <property type="entry name" value="KAZAL"/>
    <property type="match status" value="5"/>
</dbReference>
<feature type="domain" description="Kazal-like" evidence="4">
    <location>
        <begin position="325"/>
        <end position="375"/>
    </location>
</feature>
<dbReference type="PROSITE" id="PS51465">
    <property type="entry name" value="KAZAL_2"/>
    <property type="match status" value="5"/>
</dbReference>
<feature type="region of interest" description="Disordered" evidence="2">
    <location>
        <begin position="106"/>
        <end position="142"/>
    </location>
</feature>
<evidence type="ECO:0000256" key="2">
    <source>
        <dbReference type="SAM" id="MobiDB-lite"/>
    </source>
</evidence>
<gene>
    <name evidence="5" type="ORF">HOLleu_04794</name>
</gene>
<dbReference type="Pfam" id="PF07648">
    <property type="entry name" value="Kazal_2"/>
    <property type="match status" value="6"/>
</dbReference>
<dbReference type="PANTHER" id="PTHR10913:SF78">
    <property type="entry name" value="AGRIN"/>
    <property type="match status" value="1"/>
</dbReference>
<name>A0A9Q1CK54_HOLLE</name>
<dbReference type="InterPro" id="IPR002350">
    <property type="entry name" value="Kazal_dom"/>
</dbReference>
<feature type="domain" description="Kazal-like" evidence="4">
    <location>
        <begin position="222"/>
        <end position="272"/>
    </location>
</feature>
<keyword evidence="6" id="KW-1185">Reference proteome</keyword>
<evidence type="ECO:0000256" key="1">
    <source>
        <dbReference type="ARBA" id="ARBA00023157"/>
    </source>
</evidence>
<dbReference type="InterPro" id="IPR036058">
    <property type="entry name" value="Kazal_dom_sf"/>
</dbReference>
<dbReference type="CDD" id="cd00104">
    <property type="entry name" value="KAZAL_FS"/>
    <property type="match status" value="5"/>
</dbReference>